<comment type="caution">
    <text evidence="5">The sequence shown here is derived from an EMBL/GenBank/DDBJ whole genome shotgun (WGS) entry which is preliminary data.</text>
</comment>
<feature type="region of interest" description="Disordered" evidence="2">
    <location>
        <begin position="55"/>
        <end position="96"/>
    </location>
</feature>
<proteinExistence type="inferred from homology"/>
<evidence type="ECO:0000256" key="3">
    <source>
        <dbReference type="SAM" id="Phobius"/>
    </source>
</evidence>
<dbReference type="OrthoDB" id="9810906at2"/>
<dbReference type="EMBL" id="RZNX01000013">
    <property type="protein sequence ID" value="RUT27969.1"/>
    <property type="molecule type" value="Genomic_DNA"/>
</dbReference>
<gene>
    <name evidence="5" type="ORF">EJP77_19240</name>
</gene>
<name>A0A433X1F7_9BACL</name>
<dbReference type="Gene3D" id="3.60.21.10">
    <property type="match status" value="1"/>
</dbReference>
<evidence type="ECO:0000256" key="1">
    <source>
        <dbReference type="ARBA" id="ARBA00005662"/>
    </source>
</evidence>
<dbReference type="AlphaFoldDB" id="A0A433X1F7"/>
<keyword evidence="6" id="KW-1185">Reference proteome</keyword>
<dbReference type="Proteomes" id="UP000272464">
    <property type="component" value="Unassembled WGS sequence"/>
</dbReference>
<evidence type="ECO:0000256" key="2">
    <source>
        <dbReference type="SAM" id="MobiDB-lite"/>
    </source>
</evidence>
<comment type="similarity">
    <text evidence="1">Belongs to the CapA family.</text>
</comment>
<feature type="domain" description="Capsule synthesis protein CapA" evidence="4">
    <location>
        <begin position="106"/>
        <end position="348"/>
    </location>
</feature>
<protein>
    <submittedName>
        <fullName evidence="5">CapA family protein</fullName>
    </submittedName>
</protein>
<feature type="region of interest" description="Disordered" evidence="2">
    <location>
        <begin position="420"/>
        <end position="443"/>
    </location>
</feature>
<evidence type="ECO:0000313" key="5">
    <source>
        <dbReference type="EMBL" id="RUT27969.1"/>
    </source>
</evidence>
<dbReference type="RefSeq" id="WP_127200889.1">
    <property type="nucleotide sequence ID" value="NZ_RZNX01000013.1"/>
</dbReference>
<keyword evidence="3" id="KW-1133">Transmembrane helix</keyword>
<feature type="compositionally biased region" description="Polar residues" evidence="2">
    <location>
        <begin position="55"/>
        <end position="67"/>
    </location>
</feature>
<keyword evidence="3" id="KW-0812">Transmembrane</keyword>
<dbReference type="SMART" id="SM00854">
    <property type="entry name" value="PGA_cap"/>
    <property type="match status" value="1"/>
</dbReference>
<sequence>MLQPRSQKYSAEKRQKMQRQSRFWMLVNLTLIVLIGLVLTFSYFNNKSLLGGRTVSDSPAQNISPQQGTGTNPSGNSSSITPADTSQTDEDFSAETVGKSSVGSLVINFAGDTIFSGKVAEKMNRDGIDSPFKYVKDLFQKDDLTILNLETPVTTRGIGAKNKQFVFKAHPDALKAMKNAGVDAVNVANNHTLDQGVQGLLDTLEHLKTNKISFAGAGKNSNEAYAPVYIERKGIKIALFGFSRVLPELSWNARADRPGIAGVYNDDVKLAVKSIQDARKKADLIIVVAHWGKERVTVPDSNQNSLAHSFIDAGADLVVGGHPHVLQGVEQYKGKWIAYSTGNFVFTKATNRPKTWDTAVFQAHCTTGGKCDLRMIPYFTEIGQPVPKNAKDGATLIKEIESLSPGVKIDSNGNFKASNQDTSLGLIPSDSDNKADNSTNNSG</sequence>
<dbReference type="Pfam" id="PF09587">
    <property type="entry name" value="PGA_cap"/>
    <property type="match status" value="1"/>
</dbReference>
<dbReference type="SUPFAM" id="SSF56300">
    <property type="entry name" value="Metallo-dependent phosphatases"/>
    <property type="match status" value="1"/>
</dbReference>
<feature type="transmembrane region" description="Helical" evidence="3">
    <location>
        <begin position="23"/>
        <end position="44"/>
    </location>
</feature>
<accession>A0A433X1F7</accession>
<dbReference type="InterPro" id="IPR052169">
    <property type="entry name" value="CW_Biosynth-Accessory"/>
</dbReference>
<reference evidence="5 6" key="1">
    <citation type="submission" date="2018-12" db="EMBL/GenBank/DDBJ databases">
        <authorList>
            <person name="Sun L."/>
            <person name="Chen Z."/>
        </authorList>
    </citation>
    <scope>NUCLEOTIDE SEQUENCE [LARGE SCALE GENOMIC DNA]</scope>
    <source>
        <strain evidence="5 6">3-5-3</strain>
    </source>
</reference>
<dbReference type="CDD" id="cd07381">
    <property type="entry name" value="MPP_CapA"/>
    <property type="match status" value="1"/>
</dbReference>
<dbReference type="InterPro" id="IPR019079">
    <property type="entry name" value="Capsule_synth_CapA"/>
</dbReference>
<dbReference type="PANTHER" id="PTHR33393:SF13">
    <property type="entry name" value="PGA BIOSYNTHESIS PROTEIN CAPA"/>
    <property type="match status" value="1"/>
</dbReference>
<keyword evidence="3" id="KW-0472">Membrane</keyword>
<evidence type="ECO:0000313" key="6">
    <source>
        <dbReference type="Proteomes" id="UP000272464"/>
    </source>
</evidence>
<evidence type="ECO:0000259" key="4">
    <source>
        <dbReference type="SMART" id="SM00854"/>
    </source>
</evidence>
<dbReference type="PANTHER" id="PTHR33393">
    <property type="entry name" value="POLYGLUTAMINE SYNTHESIS ACCESSORY PROTEIN RV0574C-RELATED"/>
    <property type="match status" value="1"/>
</dbReference>
<dbReference type="InterPro" id="IPR029052">
    <property type="entry name" value="Metallo-depent_PP-like"/>
</dbReference>
<feature type="compositionally biased region" description="Low complexity" evidence="2">
    <location>
        <begin position="68"/>
        <end position="82"/>
    </location>
</feature>
<organism evidence="5 6">
    <name type="scientific">Paenibacillus zeisoli</name>
    <dbReference type="NCBI Taxonomy" id="2496267"/>
    <lineage>
        <taxon>Bacteria</taxon>
        <taxon>Bacillati</taxon>
        <taxon>Bacillota</taxon>
        <taxon>Bacilli</taxon>
        <taxon>Bacillales</taxon>
        <taxon>Paenibacillaceae</taxon>
        <taxon>Paenibacillus</taxon>
    </lineage>
</organism>